<accession>A0A975BGE1</accession>
<dbReference type="AlphaFoldDB" id="A0A975BGE1"/>
<evidence type="ECO:0000313" key="2">
    <source>
        <dbReference type="Proteomes" id="UP000663722"/>
    </source>
</evidence>
<protein>
    <submittedName>
        <fullName evidence="1">Uncharacterized protein</fullName>
    </submittedName>
</protein>
<gene>
    <name evidence="1" type="ORF">dnm_005790</name>
</gene>
<sequence length="48" mass="5276">MVTSSVTTQYHKKIDKKKAAAKAQSFTKSLRGSFVSLCLCVFVADFFG</sequence>
<organism evidence="1 2">
    <name type="scientific">Desulfonema magnum</name>
    <dbReference type="NCBI Taxonomy" id="45655"/>
    <lineage>
        <taxon>Bacteria</taxon>
        <taxon>Pseudomonadati</taxon>
        <taxon>Thermodesulfobacteriota</taxon>
        <taxon>Desulfobacteria</taxon>
        <taxon>Desulfobacterales</taxon>
        <taxon>Desulfococcaceae</taxon>
        <taxon>Desulfonema</taxon>
    </lineage>
</organism>
<name>A0A975BGE1_9BACT</name>
<keyword evidence="2" id="KW-1185">Reference proteome</keyword>
<evidence type="ECO:0000313" key="1">
    <source>
        <dbReference type="EMBL" id="QTA84580.1"/>
    </source>
</evidence>
<dbReference type="Proteomes" id="UP000663722">
    <property type="component" value="Chromosome"/>
</dbReference>
<dbReference type="EMBL" id="CP061800">
    <property type="protein sequence ID" value="QTA84580.1"/>
    <property type="molecule type" value="Genomic_DNA"/>
</dbReference>
<reference evidence="1" key="1">
    <citation type="journal article" date="2021" name="Microb. Physiol.">
        <title>Proteogenomic Insights into the Physiology of Marine, Sulfate-Reducing, Filamentous Desulfonema limicola and Desulfonema magnum.</title>
        <authorList>
            <person name="Schnaars V."/>
            <person name="Wohlbrand L."/>
            <person name="Scheve S."/>
            <person name="Hinrichs C."/>
            <person name="Reinhardt R."/>
            <person name="Rabus R."/>
        </authorList>
    </citation>
    <scope>NUCLEOTIDE SEQUENCE</scope>
    <source>
        <strain evidence="1">4be13</strain>
    </source>
</reference>
<proteinExistence type="predicted"/>
<dbReference type="KEGG" id="dmm:dnm_005790"/>